<dbReference type="InterPro" id="IPR043519">
    <property type="entry name" value="NT_sf"/>
</dbReference>
<gene>
    <name evidence="4" type="ORF">IDH45_20555</name>
</gene>
<evidence type="ECO:0000259" key="2">
    <source>
        <dbReference type="Pfam" id="PF01909"/>
    </source>
</evidence>
<dbReference type="InterPro" id="IPR025184">
    <property type="entry name" value="AadA_C"/>
</dbReference>
<dbReference type="InterPro" id="IPR002934">
    <property type="entry name" value="Polymerase_NTP_transf_dom"/>
</dbReference>
<dbReference type="CDD" id="cd05403">
    <property type="entry name" value="NT_KNTase_like"/>
    <property type="match status" value="1"/>
</dbReference>
<protein>
    <submittedName>
        <fullName evidence="4">DUF4111 domain-containing protein</fullName>
    </submittedName>
</protein>
<dbReference type="AlphaFoldDB" id="A0A927CDS5"/>
<dbReference type="SUPFAM" id="SSF81301">
    <property type="entry name" value="Nucleotidyltransferase"/>
    <property type="match status" value="1"/>
</dbReference>
<proteinExistence type="predicted"/>
<evidence type="ECO:0000313" key="4">
    <source>
        <dbReference type="EMBL" id="MBD2864381.1"/>
    </source>
</evidence>
<comment type="caution">
    <text evidence="4">The sequence shown here is derived from an EMBL/GenBank/DDBJ whole genome shotgun (WGS) entry which is preliminary data.</text>
</comment>
<name>A0A927CDS5_9BACL</name>
<evidence type="ECO:0000256" key="1">
    <source>
        <dbReference type="ARBA" id="ARBA00022679"/>
    </source>
</evidence>
<accession>A0A927CDS5</accession>
<evidence type="ECO:0000259" key="3">
    <source>
        <dbReference type="Pfam" id="PF13427"/>
    </source>
</evidence>
<feature type="domain" description="Adenylyltransferase AadA C-terminal" evidence="3">
    <location>
        <begin position="190"/>
        <end position="260"/>
    </location>
</feature>
<dbReference type="Pfam" id="PF13427">
    <property type="entry name" value="AadA_C"/>
    <property type="match status" value="1"/>
</dbReference>
<reference evidence="4" key="1">
    <citation type="submission" date="2020-09" db="EMBL/GenBank/DDBJ databases">
        <title>A novel bacterium of genus Paenibacillus, isolated from South China Sea.</title>
        <authorList>
            <person name="Huang H."/>
            <person name="Mo K."/>
            <person name="Hu Y."/>
        </authorList>
    </citation>
    <scope>NUCLEOTIDE SEQUENCE</scope>
    <source>
        <strain evidence="4">IB182363</strain>
    </source>
</reference>
<dbReference type="Pfam" id="PF01909">
    <property type="entry name" value="NTP_transf_2"/>
    <property type="match status" value="1"/>
</dbReference>
<dbReference type="Proteomes" id="UP000639396">
    <property type="component" value="Unassembled WGS sequence"/>
</dbReference>
<keyword evidence="5" id="KW-1185">Reference proteome</keyword>
<organism evidence="4 5">
    <name type="scientific">Paenibacillus oceani</name>
    <dbReference type="NCBI Taxonomy" id="2772510"/>
    <lineage>
        <taxon>Bacteria</taxon>
        <taxon>Bacillati</taxon>
        <taxon>Bacillota</taxon>
        <taxon>Bacilli</taxon>
        <taxon>Bacillales</taxon>
        <taxon>Paenibacillaceae</taxon>
        <taxon>Paenibacillus</taxon>
    </lineage>
</organism>
<feature type="domain" description="Polymerase nucleotidyl transferase" evidence="2">
    <location>
        <begin position="11"/>
        <end position="72"/>
    </location>
</feature>
<dbReference type="RefSeq" id="WP_190930010.1">
    <property type="nucleotide sequence ID" value="NZ_JACXJA010000029.1"/>
</dbReference>
<sequence length="278" mass="31426">MLPSTVELTINKLTRALQLRVPGLVQSVYLYGSVALDAYVEGTSDIDFVAIVTKPLTAELQQGIADAHRDVEAELPKTDLMGAYLQQEQLGLPASVIRPLTVYYEKALHTDGHGADLNPVTWYTLKHYGLCVYGPAAALEYDASIGPLLHYAIRNMNGYWLGWIRRLEERLGDPNLSCCDSLVQDMMDEAVEWCVLGMLRQLYTIREHGITSKLGAGEYGLRIVPAQWRGLIIEALAIKRREPLRLYESQQQRLRELVELLRYVHAESNRLYEELPAE</sequence>
<dbReference type="GO" id="GO:0016779">
    <property type="term" value="F:nucleotidyltransferase activity"/>
    <property type="evidence" value="ECO:0007669"/>
    <property type="project" value="InterPro"/>
</dbReference>
<keyword evidence="1" id="KW-0808">Transferase</keyword>
<evidence type="ECO:0000313" key="5">
    <source>
        <dbReference type="Proteomes" id="UP000639396"/>
    </source>
</evidence>
<dbReference type="EMBL" id="JACXJA010000029">
    <property type="protein sequence ID" value="MBD2864381.1"/>
    <property type="molecule type" value="Genomic_DNA"/>
</dbReference>